<dbReference type="RefSeq" id="XP_028882422.1">
    <property type="nucleotide sequence ID" value="XM_029026307.1"/>
</dbReference>
<dbReference type="Proteomes" id="UP000192257">
    <property type="component" value="Unassembled WGS sequence"/>
</dbReference>
<dbReference type="OrthoDB" id="444255at2759"/>
<accession>A0A1X0NUG9</accession>
<dbReference type="VEuPathDB" id="TriTrypDB:TM35_000172280"/>
<organism evidence="2 3">
    <name type="scientific">Trypanosoma theileri</name>
    <dbReference type="NCBI Taxonomy" id="67003"/>
    <lineage>
        <taxon>Eukaryota</taxon>
        <taxon>Discoba</taxon>
        <taxon>Euglenozoa</taxon>
        <taxon>Kinetoplastea</taxon>
        <taxon>Metakinetoplastina</taxon>
        <taxon>Trypanosomatida</taxon>
        <taxon>Trypanosomatidae</taxon>
        <taxon>Trypanosoma</taxon>
    </lineage>
</organism>
<evidence type="ECO:0000313" key="2">
    <source>
        <dbReference type="EMBL" id="ORC88356.1"/>
    </source>
</evidence>
<feature type="domain" description="LicD/FKTN/FKRP nucleotidyltransferase" evidence="1">
    <location>
        <begin position="225"/>
        <end position="269"/>
    </location>
</feature>
<evidence type="ECO:0000313" key="3">
    <source>
        <dbReference type="Proteomes" id="UP000192257"/>
    </source>
</evidence>
<protein>
    <recommendedName>
        <fullName evidence="1">LicD/FKTN/FKRP nucleotidyltransferase domain-containing protein</fullName>
    </recommendedName>
</protein>
<reference evidence="2 3" key="1">
    <citation type="submission" date="2017-03" db="EMBL/GenBank/DDBJ databases">
        <title>An alternative strategy for trypanosome survival in the mammalian bloodstream revealed through genome and transcriptome analysis of the ubiquitous bovine parasite Trypanosoma (Megatrypanum) theileri.</title>
        <authorList>
            <person name="Kelly S."/>
            <person name="Ivens A."/>
            <person name="Mott A."/>
            <person name="O'Neill E."/>
            <person name="Emms D."/>
            <person name="Macleod O."/>
            <person name="Voorheis P."/>
            <person name="Matthews J."/>
            <person name="Matthews K."/>
            <person name="Carrington M."/>
        </authorList>
    </citation>
    <scope>NUCLEOTIDE SEQUENCE [LARGE SCALE GENOMIC DNA]</scope>
    <source>
        <strain evidence="2">Edinburgh</strain>
    </source>
</reference>
<dbReference type="PANTHER" id="PTHR43404:SF1">
    <property type="entry name" value="MNN4P"/>
    <property type="match status" value="1"/>
</dbReference>
<dbReference type="GeneID" id="39986087"/>
<dbReference type="PANTHER" id="PTHR43404">
    <property type="entry name" value="LIPOPOLYSACCHARIDE CHOLINEPHOSPHOTRANSFERASE LICD"/>
    <property type="match status" value="1"/>
</dbReference>
<name>A0A1X0NUG9_9TRYP</name>
<dbReference type="InterPro" id="IPR052942">
    <property type="entry name" value="LPS_cholinephosphotransferase"/>
</dbReference>
<evidence type="ECO:0000259" key="1">
    <source>
        <dbReference type="Pfam" id="PF04991"/>
    </source>
</evidence>
<proteinExistence type="predicted"/>
<dbReference type="Pfam" id="PF04991">
    <property type="entry name" value="LicD"/>
    <property type="match status" value="1"/>
</dbReference>
<gene>
    <name evidence="2" type="ORF">TM35_000172280</name>
</gene>
<dbReference type="AlphaFoldDB" id="A0A1X0NUG9"/>
<comment type="caution">
    <text evidence="2">The sequence shown here is derived from an EMBL/GenBank/DDBJ whole genome shotgun (WGS) entry which is preliminary data.</text>
</comment>
<dbReference type="EMBL" id="NBCO01000017">
    <property type="protein sequence ID" value="ORC88356.1"/>
    <property type="molecule type" value="Genomic_DNA"/>
</dbReference>
<sequence>MRCSKRLLCTSISSSASVFRSHIHQSPCVICDGAVAEITAGSVNQIQEKSQSLPKINSGVIPPSHSRHGVDRSIVKKSYDRSGTISEQRKQALQEWMENKWENSLAEEKMDDNALLEKSWKIFCDPTQKVSDDDIIAVVEYLDRCCEVKFKETSTEELCSSSQKEVQEDLLGLSTNNMKNINNKTEDNAFLSRIKTCLTNPAEIEHQLRFQRTLLDFRSVANDIQLPFFLACGTALGAHREGFFIPHDNDIDIGIFYEELKRMKSTKEEGDIQSAVVELLSHVAIDGRFILFDICGEVEKGLELRFLHHETRIALDVNIYYPPLLDDDDDAAFVAKRGPFVWAATHYEDAAVRLHGMYRYHHTPFQSDLKCMPFCDNNDGSLSGNGFFVPPESYLVECYGDDWRTPRKYTYAEAIQKGEYKNLIEE</sequence>
<dbReference type="GO" id="GO:0009100">
    <property type="term" value="P:glycoprotein metabolic process"/>
    <property type="evidence" value="ECO:0007669"/>
    <property type="project" value="UniProtKB-ARBA"/>
</dbReference>
<dbReference type="InterPro" id="IPR007074">
    <property type="entry name" value="LicD/FKTN/FKRP_NTP_transf"/>
</dbReference>
<keyword evidence="3" id="KW-1185">Reference proteome</keyword>